<evidence type="ECO:0000256" key="1">
    <source>
        <dbReference type="SAM" id="SignalP"/>
    </source>
</evidence>
<evidence type="ECO:0008006" key="4">
    <source>
        <dbReference type="Google" id="ProtNLM"/>
    </source>
</evidence>
<feature type="chain" id="PRO_5022668250" description="DUF4189 domain-containing protein" evidence="1">
    <location>
        <begin position="27"/>
        <end position="100"/>
    </location>
</feature>
<evidence type="ECO:0000313" key="2">
    <source>
        <dbReference type="EMBL" id="VVP22091.1"/>
    </source>
</evidence>
<accession>A0A5E7MBV6</accession>
<reference evidence="2 3" key="1">
    <citation type="submission" date="2019-09" db="EMBL/GenBank/DDBJ databases">
        <authorList>
            <person name="Chandra G."/>
            <person name="Truman W A."/>
        </authorList>
    </citation>
    <scope>NUCLEOTIDE SEQUENCE [LARGE SCALE GENOMIC DNA]</scope>
    <source>
        <strain evidence="2">PS880</strain>
    </source>
</reference>
<dbReference type="RefSeq" id="WP_007947858.1">
    <property type="nucleotide sequence ID" value="NZ_CABVIH010000019.1"/>
</dbReference>
<dbReference type="Proteomes" id="UP000375525">
    <property type="component" value="Unassembled WGS sequence"/>
</dbReference>
<sequence length="100" mass="10633" precursor="true">MTEKTAHQCWSWVLPSLLAISLALTAGCSSKTSRHRYSTASLGSNCYAKALPTAGEGGLAWGSTLNIARQKSLNNCIRYAGRSGGTPNTCQVVLAECKKR</sequence>
<dbReference type="AlphaFoldDB" id="A0A5E7MBV6"/>
<dbReference type="EMBL" id="CABVIH010000019">
    <property type="protein sequence ID" value="VVP22091.1"/>
    <property type="molecule type" value="Genomic_DNA"/>
</dbReference>
<keyword evidence="1" id="KW-0732">Signal</keyword>
<feature type="signal peptide" evidence="1">
    <location>
        <begin position="1"/>
        <end position="26"/>
    </location>
</feature>
<name>A0A5E7MBV6_PSEFL</name>
<evidence type="ECO:0000313" key="3">
    <source>
        <dbReference type="Proteomes" id="UP000375525"/>
    </source>
</evidence>
<protein>
    <recommendedName>
        <fullName evidence="4">DUF4189 domain-containing protein</fullName>
    </recommendedName>
</protein>
<dbReference type="OrthoDB" id="7025474at2"/>
<proteinExistence type="predicted"/>
<gene>
    <name evidence="2" type="ORF">PS880_03886</name>
</gene>
<dbReference type="PROSITE" id="PS51257">
    <property type="entry name" value="PROKAR_LIPOPROTEIN"/>
    <property type="match status" value="1"/>
</dbReference>
<organism evidence="2 3">
    <name type="scientific">Pseudomonas fluorescens</name>
    <dbReference type="NCBI Taxonomy" id="294"/>
    <lineage>
        <taxon>Bacteria</taxon>
        <taxon>Pseudomonadati</taxon>
        <taxon>Pseudomonadota</taxon>
        <taxon>Gammaproteobacteria</taxon>
        <taxon>Pseudomonadales</taxon>
        <taxon>Pseudomonadaceae</taxon>
        <taxon>Pseudomonas</taxon>
    </lineage>
</organism>